<evidence type="ECO:0000313" key="3">
    <source>
        <dbReference type="Proteomes" id="UP000424468"/>
    </source>
</evidence>
<protein>
    <submittedName>
        <fullName evidence="2">Uncharacterized protein</fullName>
    </submittedName>
</protein>
<dbReference type="KEGG" id="stab:STABA_v1c07830"/>
<accession>A0A6I6C9K5</accession>
<dbReference type="Proteomes" id="UP000424468">
    <property type="component" value="Chromosome"/>
</dbReference>
<proteinExistence type="predicted"/>
<keyword evidence="3" id="KW-1185">Reference proteome</keyword>
<organism evidence="2 3">
    <name type="scientific">Spiroplasma tabanidicola</name>
    <dbReference type="NCBI Taxonomy" id="324079"/>
    <lineage>
        <taxon>Bacteria</taxon>
        <taxon>Bacillati</taxon>
        <taxon>Mycoplasmatota</taxon>
        <taxon>Mollicutes</taxon>
        <taxon>Entomoplasmatales</taxon>
        <taxon>Spiroplasmataceae</taxon>
        <taxon>Spiroplasma</taxon>
    </lineage>
</organism>
<feature type="coiled-coil region" evidence="1">
    <location>
        <begin position="4"/>
        <end position="31"/>
    </location>
</feature>
<reference evidence="2 3" key="1">
    <citation type="submission" date="2019-11" db="EMBL/GenBank/DDBJ databases">
        <title>Complete genome sequence of Spiroplasma tabanidicola TAUS-1 (DSM 22603).</title>
        <authorList>
            <person name="Huang C.-T."/>
            <person name="Lin Y.-C."/>
            <person name="Kuo C.-H."/>
        </authorList>
    </citation>
    <scope>NUCLEOTIDE SEQUENCE [LARGE SCALE GENOMIC DNA]</scope>
    <source>
        <strain evidence="2 3">TAUS-1</strain>
    </source>
</reference>
<evidence type="ECO:0000256" key="1">
    <source>
        <dbReference type="SAM" id="Coils"/>
    </source>
</evidence>
<evidence type="ECO:0000313" key="2">
    <source>
        <dbReference type="EMBL" id="QGS52139.1"/>
    </source>
</evidence>
<gene>
    <name evidence="2" type="ORF">STABA_v1c07830</name>
</gene>
<dbReference type="RefSeq" id="WP_156006796.1">
    <property type="nucleotide sequence ID" value="NZ_CP046276.1"/>
</dbReference>
<dbReference type="AlphaFoldDB" id="A0A6I6C9K5"/>
<sequence length="113" mass="13452">MPTNEELLNEIEKLKKEINIYKEKEDYINQQLSRSQEMYKIAKHNAQKIIIKSVDIAYEIKDEMEKCLNIIKNQPNNFQSIVEKFLEDNGEVFNYSKEEVEEIAQKIVDNIKI</sequence>
<dbReference type="EMBL" id="CP046276">
    <property type="protein sequence ID" value="QGS52139.1"/>
    <property type="molecule type" value="Genomic_DNA"/>
</dbReference>
<name>A0A6I6C9K5_9MOLU</name>
<dbReference type="OrthoDB" id="390054at2"/>
<keyword evidence="1" id="KW-0175">Coiled coil</keyword>